<name>A0A6V7QS39_ANACO</name>
<reference evidence="1" key="1">
    <citation type="submission" date="2020-07" db="EMBL/GenBank/DDBJ databases">
        <authorList>
            <person name="Lin J."/>
        </authorList>
    </citation>
    <scope>NUCLEOTIDE SEQUENCE</scope>
</reference>
<accession>A0A6V7QS39</accession>
<sequence>MLINPNQNLALPSSFDEMALKMLHVVEIMCSMKIRLLAGNEMVSVMNGMVVGRLIADNLMNDEQFPTSIDVSGNTATWGRLGYSIDREGVVVVEGMVVDGDNDDDEDTLGFECHDRRMPNLEPKRAKRISNSAFGASSTCF</sequence>
<organism evidence="1">
    <name type="scientific">Ananas comosus var. bracteatus</name>
    <name type="common">red pineapple</name>
    <dbReference type="NCBI Taxonomy" id="296719"/>
    <lineage>
        <taxon>Eukaryota</taxon>
        <taxon>Viridiplantae</taxon>
        <taxon>Streptophyta</taxon>
        <taxon>Embryophyta</taxon>
        <taxon>Tracheophyta</taxon>
        <taxon>Spermatophyta</taxon>
        <taxon>Magnoliopsida</taxon>
        <taxon>Liliopsida</taxon>
        <taxon>Poales</taxon>
        <taxon>Bromeliaceae</taxon>
        <taxon>Bromelioideae</taxon>
        <taxon>Ananas</taxon>
    </lineage>
</organism>
<protein>
    <submittedName>
        <fullName evidence="1">Uncharacterized protein</fullName>
    </submittedName>
</protein>
<gene>
    <name evidence="1" type="ORF">CB5_LOCUS28948</name>
</gene>
<proteinExistence type="predicted"/>
<dbReference type="AlphaFoldDB" id="A0A6V7QS39"/>
<evidence type="ECO:0000313" key="1">
    <source>
        <dbReference type="EMBL" id="CAD1845737.1"/>
    </source>
</evidence>
<dbReference type="EMBL" id="CAJEUB010000004">
    <property type="protein sequence ID" value="CAD1845737.1"/>
    <property type="molecule type" value="Genomic_DNA"/>
</dbReference>